<proteinExistence type="predicted"/>
<evidence type="ECO:0000313" key="2">
    <source>
        <dbReference type="EMBL" id="WTS18315.1"/>
    </source>
</evidence>
<dbReference type="GO" id="GO:0004252">
    <property type="term" value="F:serine-type endopeptidase activity"/>
    <property type="evidence" value="ECO:0007669"/>
    <property type="project" value="InterPro"/>
</dbReference>
<dbReference type="GO" id="GO:0006508">
    <property type="term" value="P:proteolysis"/>
    <property type="evidence" value="ECO:0007669"/>
    <property type="project" value="InterPro"/>
</dbReference>
<evidence type="ECO:0000259" key="1">
    <source>
        <dbReference type="Pfam" id="PF01726"/>
    </source>
</evidence>
<sequence length="76" mass="8426">MTRVRRSWEVTERQRSVLAAIRAHIADHGEAPTVREIAVAVGLSSPSSVLYQLRRLEEAGALRRAPGAGSREYRLS</sequence>
<dbReference type="Pfam" id="PF01726">
    <property type="entry name" value="LexA_DNA_bind"/>
    <property type="match status" value="1"/>
</dbReference>
<dbReference type="Gene3D" id="1.10.10.10">
    <property type="entry name" value="Winged helix-like DNA-binding domain superfamily/Winged helix DNA-binding domain"/>
    <property type="match status" value="1"/>
</dbReference>
<organism evidence="2">
    <name type="scientific">Streptomyces sp. NBC_00119</name>
    <dbReference type="NCBI Taxonomy" id="2975659"/>
    <lineage>
        <taxon>Bacteria</taxon>
        <taxon>Bacillati</taxon>
        <taxon>Actinomycetota</taxon>
        <taxon>Actinomycetes</taxon>
        <taxon>Kitasatosporales</taxon>
        <taxon>Streptomycetaceae</taxon>
        <taxon>Streptomyces</taxon>
    </lineage>
</organism>
<dbReference type="InterPro" id="IPR036388">
    <property type="entry name" value="WH-like_DNA-bd_sf"/>
</dbReference>
<dbReference type="SUPFAM" id="SSF46785">
    <property type="entry name" value="Winged helix' DNA-binding domain"/>
    <property type="match status" value="1"/>
</dbReference>
<name>A0AAU1UM39_9ACTN</name>
<dbReference type="InterPro" id="IPR036390">
    <property type="entry name" value="WH_DNA-bd_sf"/>
</dbReference>
<dbReference type="AlphaFoldDB" id="A0AAU1UM39"/>
<feature type="domain" description="LexA repressor DNA-binding" evidence="1">
    <location>
        <begin position="10"/>
        <end position="68"/>
    </location>
</feature>
<gene>
    <name evidence="2" type="ORF">OHU69_49590</name>
</gene>
<accession>A0AAU1UM39</accession>
<protein>
    <submittedName>
        <fullName evidence="2">MarR family transcriptional regulator</fullName>
    </submittedName>
</protein>
<dbReference type="InterPro" id="IPR006199">
    <property type="entry name" value="LexA_DNA-bd_dom"/>
</dbReference>
<reference evidence="2" key="1">
    <citation type="submission" date="2022-10" db="EMBL/GenBank/DDBJ databases">
        <title>The complete genomes of actinobacterial strains from the NBC collection.</title>
        <authorList>
            <person name="Joergensen T.S."/>
            <person name="Alvarez Arevalo M."/>
            <person name="Sterndorff E.B."/>
            <person name="Faurdal D."/>
            <person name="Vuksanovic O."/>
            <person name="Mourched A.-S."/>
            <person name="Charusanti P."/>
            <person name="Shaw S."/>
            <person name="Blin K."/>
            <person name="Weber T."/>
        </authorList>
    </citation>
    <scope>NUCLEOTIDE SEQUENCE</scope>
    <source>
        <strain evidence="2">NBC_00119</strain>
    </source>
</reference>
<dbReference type="EMBL" id="CP108195">
    <property type="protein sequence ID" value="WTS18315.1"/>
    <property type="molecule type" value="Genomic_DNA"/>
</dbReference>